<reference evidence="2 3" key="1">
    <citation type="submission" date="2020-08" db="EMBL/GenBank/DDBJ databases">
        <title>Genomic Encyclopedia of Type Strains, Phase IV (KMG-IV): sequencing the most valuable type-strain genomes for metagenomic binning, comparative biology and taxonomic classification.</title>
        <authorList>
            <person name="Goeker M."/>
        </authorList>
    </citation>
    <scope>NUCLEOTIDE SEQUENCE [LARGE SCALE GENOMIC DNA]</scope>
    <source>
        <strain evidence="2 3">DSM 40141</strain>
    </source>
</reference>
<evidence type="ECO:0000313" key="3">
    <source>
        <dbReference type="Proteomes" id="UP000540423"/>
    </source>
</evidence>
<name>A0A7X0LN46_9ACTN</name>
<dbReference type="AlphaFoldDB" id="A0A7X0LN46"/>
<comment type="caution">
    <text evidence="2">The sequence shown here is derived from an EMBL/GenBank/DDBJ whole genome shotgun (WGS) entry which is preliminary data.</text>
</comment>
<sequence length="61" mass="6693">MDFLRPAGWEEALAAEAEHSTAVHLAGGTDGTAGISFDHRRPGRLLDLYRTSVRRERLTGT</sequence>
<organism evidence="2 3">
    <name type="scientific">Streptomyces candidus</name>
    <dbReference type="NCBI Taxonomy" id="67283"/>
    <lineage>
        <taxon>Bacteria</taxon>
        <taxon>Bacillati</taxon>
        <taxon>Actinomycetota</taxon>
        <taxon>Actinomycetes</taxon>
        <taxon>Kitasatosporales</taxon>
        <taxon>Streptomycetaceae</taxon>
        <taxon>Streptomyces</taxon>
    </lineage>
</organism>
<dbReference type="EMBL" id="JACHEM010000002">
    <property type="protein sequence ID" value="MBB6434487.1"/>
    <property type="molecule type" value="Genomic_DNA"/>
</dbReference>
<dbReference type="Proteomes" id="UP000540423">
    <property type="component" value="Unassembled WGS sequence"/>
</dbReference>
<accession>A0A7X0LN46</accession>
<dbReference type="InterPro" id="IPR016167">
    <property type="entry name" value="FAD-bd_PCMH_sub1"/>
</dbReference>
<dbReference type="GO" id="GO:0016491">
    <property type="term" value="F:oxidoreductase activity"/>
    <property type="evidence" value="ECO:0007669"/>
    <property type="project" value="UniProtKB-KW"/>
</dbReference>
<dbReference type="GO" id="GO:0050660">
    <property type="term" value="F:flavin adenine dinucleotide binding"/>
    <property type="evidence" value="ECO:0007669"/>
    <property type="project" value="InterPro"/>
</dbReference>
<keyword evidence="1" id="KW-0560">Oxidoreductase</keyword>
<dbReference type="SUPFAM" id="SSF56176">
    <property type="entry name" value="FAD-binding/transporter-associated domain-like"/>
    <property type="match status" value="1"/>
</dbReference>
<proteinExistence type="predicted"/>
<dbReference type="Gene3D" id="3.30.43.10">
    <property type="entry name" value="Uridine Diphospho-n-acetylenolpyruvylglucosamine Reductase, domain 2"/>
    <property type="match status" value="1"/>
</dbReference>
<protein>
    <submittedName>
        <fullName evidence="2">CO/xanthine dehydrogenase FAD-binding subunit</fullName>
    </submittedName>
</protein>
<gene>
    <name evidence="2" type="ORF">HNQ79_000935</name>
</gene>
<evidence type="ECO:0000313" key="2">
    <source>
        <dbReference type="EMBL" id="MBB6434487.1"/>
    </source>
</evidence>
<evidence type="ECO:0000256" key="1">
    <source>
        <dbReference type="ARBA" id="ARBA00023002"/>
    </source>
</evidence>
<dbReference type="InterPro" id="IPR036318">
    <property type="entry name" value="FAD-bd_PCMH-like_sf"/>
</dbReference>
<keyword evidence="3" id="KW-1185">Reference proteome</keyword>